<feature type="domain" description="HTH lacI-type" evidence="5">
    <location>
        <begin position="12"/>
        <end position="70"/>
    </location>
</feature>
<dbReference type="InterPro" id="IPR046335">
    <property type="entry name" value="LacI/GalR-like_sensor"/>
</dbReference>
<feature type="region of interest" description="Disordered" evidence="4">
    <location>
        <begin position="328"/>
        <end position="352"/>
    </location>
</feature>
<proteinExistence type="predicted"/>
<evidence type="ECO:0000259" key="5">
    <source>
        <dbReference type="PROSITE" id="PS50932"/>
    </source>
</evidence>
<dbReference type="InterPro" id="IPR028082">
    <property type="entry name" value="Peripla_BP_I"/>
</dbReference>
<sequence>MAVPARRVRRRVTITEIAQACGVAPSTVSRALSNPKRVSSAMYERIARKAREMGYESAMLPDAVDRMSAGTIALVLPNLSNPFNLDLIRGCQAQAQAAGFLFLLMSTDESVHVESTWLMELSQTVDGIVLGSPRGDDEVLGEIADNIPIVTVNREVPSLSGIVIDTPAGCAQALDYLVSLGHRTIAYVRGPEGSWTDHSRLQALRAAAERKDVSLIPVGHFLPSMASGIAAADAVELTGATASIFFNDTLAIGALTRFKQRGITVPGDMSVIGCDDIFGASFSDPPLTTVTAFGERAGRAATDLLISRFSQRDKGYRVDHIATHLSVRESAGRDTREGSVDDAAQPAHGSIS</sequence>
<dbReference type="PANTHER" id="PTHR30146">
    <property type="entry name" value="LACI-RELATED TRANSCRIPTIONAL REPRESSOR"/>
    <property type="match status" value="1"/>
</dbReference>
<dbReference type="Proteomes" id="UP000824151">
    <property type="component" value="Unassembled WGS sequence"/>
</dbReference>
<evidence type="ECO:0000313" key="7">
    <source>
        <dbReference type="Proteomes" id="UP000824151"/>
    </source>
</evidence>
<evidence type="ECO:0000256" key="4">
    <source>
        <dbReference type="SAM" id="MobiDB-lite"/>
    </source>
</evidence>
<protein>
    <submittedName>
        <fullName evidence="6">LacI family transcriptional regulator</fullName>
    </submittedName>
</protein>
<comment type="caution">
    <text evidence="6">The sequence shown here is derived from an EMBL/GenBank/DDBJ whole genome shotgun (WGS) entry which is preliminary data.</text>
</comment>
<dbReference type="Gene3D" id="3.40.50.2300">
    <property type="match status" value="2"/>
</dbReference>
<dbReference type="GO" id="GO:0003700">
    <property type="term" value="F:DNA-binding transcription factor activity"/>
    <property type="evidence" value="ECO:0007669"/>
    <property type="project" value="TreeGrafter"/>
</dbReference>
<keyword evidence="1" id="KW-0805">Transcription regulation</keyword>
<dbReference type="CDD" id="cd01392">
    <property type="entry name" value="HTH_LacI"/>
    <property type="match status" value="1"/>
</dbReference>
<organism evidence="6 7">
    <name type="scientific">Candidatus Nesterenkonia stercoripullorum</name>
    <dbReference type="NCBI Taxonomy" id="2838701"/>
    <lineage>
        <taxon>Bacteria</taxon>
        <taxon>Bacillati</taxon>
        <taxon>Actinomycetota</taxon>
        <taxon>Actinomycetes</taxon>
        <taxon>Micrococcales</taxon>
        <taxon>Micrococcaceae</taxon>
        <taxon>Nesterenkonia</taxon>
    </lineage>
</organism>
<keyword evidence="3" id="KW-0804">Transcription</keyword>
<keyword evidence="2" id="KW-0238">DNA-binding</keyword>
<dbReference type="CDD" id="cd06267">
    <property type="entry name" value="PBP1_LacI_sugar_binding-like"/>
    <property type="match status" value="1"/>
</dbReference>
<accession>A0A9D2A7I4</accession>
<dbReference type="Pfam" id="PF13377">
    <property type="entry name" value="Peripla_BP_3"/>
    <property type="match status" value="1"/>
</dbReference>
<gene>
    <name evidence="6" type="ORF">H9871_08905</name>
</gene>
<dbReference type="SUPFAM" id="SSF47413">
    <property type="entry name" value="lambda repressor-like DNA-binding domains"/>
    <property type="match status" value="1"/>
</dbReference>
<dbReference type="InterPro" id="IPR010982">
    <property type="entry name" value="Lambda_DNA-bd_dom_sf"/>
</dbReference>
<dbReference type="Pfam" id="PF00356">
    <property type="entry name" value="LacI"/>
    <property type="match status" value="1"/>
</dbReference>
<evidence type="ECO:0000256" key="1">
    <source>
        <dbReference type="ARBA" id="ARBA00023015"/>
    </source>
</evidence>
<dbReference type="Gene3D" id="1.10.260.40">
    <property type="entry name" value="lambda repressor-like DNA-binding domains"/>
    <property type="match status" value="1"/>
</dbReference>
<evidence type="ECO:0000256" key="3">
    <source>
        <dbReference type="ARBA" id="ARBA00023163"/>
    </source>
</evidence>
<reference evidence="6" key="1">
    <citation type="journal article" date="2021" name="PeerJ">
        <title>Extensive microbial diversity within the chicken gut microbiome revealed by metagenomics and culture.</title>
        <authorList>
            <person name="Gilroy R."/>
            <person name="Ravi A."/>
            <person name="Getino M."/>
            <person name="Pursley I."/>
            <person name="Horton D.L."/>
            <person name="Alikhan N.F."/>
            <person name="Baker D."/>
            <person name="Gharbi K."/>
            <person name="Hall N."/>
            <person name="Watson M."/>
            <person name="Adriaenssens E.M."/>
            <person name="Foster-Nyarko E."/>
            <person name="Jarju S."/>
            <person name="Secka A."/>
            <person name="Antonio M."/>
            <person name="Oren A."/>
            <person name="Chaudhuri R.R."/>
            <person name="La Ragione R."/>
            <person name="Hildebrand F."/>
            <person name="Pallen M.J."/>
        </authorList>
    </citation>
    <scope>NUCLEOTIDE SEQUENCE</scope>
    <source>
        <strain evidence="6">ChiHejej3B27-3195</strain>
    </source>
</reference>
<name>A0A9D2A7I4_9MICC</name>
<feature type="compositionally biased region" description="Basic and acidic residues" evidence="4">
    <location>
        <begin position="328"/>
        <end position="339"/>
    </location>
</feature>
<dbReference type="PANTHER" id="PTHR30146:SF138">
    <property type="entry name" value="TRANSCRIPTIONAL REGULATORY PROTEIN"/>
    <property type="match status" value="1"/>
</dbReference>
<dbReference type="InterPro" id="IPR000843">
    <property type="entry name" value="HTH_LacI"/>
</dbReference>
<dbReference type="EMBL" id="DXGD01000330">
    <property type="protein sequence ID" value="HIX00248.1"/>
    <property type="molecule type" value="Genomic_DNA"/>
</dbReference>
<dbReference type="PROSITE" id="PS50932">
    <property type="entry name" value="HTH_LACI_2"/>
    <property type="match status" value="1"/>
</dbReference>
<dbReference type="AlphaFoldDB" id="A0A9D2A7I4"/>
<dbReference type="SMART" id="SM00354">
    <property type="entry name" value="HTH_LACI"/>
    <property type="match status" value="1"/>
</dbReference>
<evidence type="ECO:0000313" key="6">
    <source>
        <dbReference type="EMBL" id="HIX00248.1"/>
    </source>
</evidence>
<reference evidence="6" key="2">
    <citation type="submission" date="2021-04" db="EMBL/GenBank/DDBJ databases">
        <authorList>
            <person name="Gilroy R."/>
        </authorList>
    </citation>
    <scope>NUCLEOTIDE SEQUENCE</scope>
    <source>
        <strain evidence="6">ChiHejej3B27-3195</strain>
    </source>
</reference>
<evidence type="ECO:0000256" key="2">
    <source>
        <dbReference type="ARBA" id="ARBA00023125"/>
    </source>
</evidence>
<dbReference type="SUPFAM" id="SSF53822">
    <property type="entry name" value="Periplasmic binding protein-like I"/>
    <property type="match status" value="1"/>
</dbReference>
<dbReference type="GO" id="GO:0000976">
    <property type="term" value="F:transcription cis-regulatory region binding"/>
    <property type="evidence" value="ECO:0007669"/>
    <property type="project" value="TreeGrafter"/>
</dbReference>